<dbReference type="InParanoid" id="A0A0P0XBU8"/>
<dbReference type="AlphaFoldDB" id="A0A0P0XBU8"/>
<reference evidence="2" key="1">
    <citation type="journal article" date="2005" name="Nature">
        <title>The map-based sequence of the rice genome.</title>
        <authorList>
            <consortium name="International rice genome sequencing project (IRGSP)"/>
            <person name="Matsumoto T."/>
            <person name="Wu J."/>
            <person name="Kanamori H."/>
            <person name="Katayose Y."/>
            <person name="Fujisawa M."/>
            <person name="Namiki N."/>
            <person name="Mizuno H."/>
            <person name="Yamamoto K."/>
            <person name="Antonio B.A."/>
            <person name="Baba T."/>
            <person name="Sakata K."/>
            <person name="Nagamura Y."/>
            <person name="Aoki H."/>
            <person name="Arikawa K."/>
            <person name="Arita K."/>
            <person name="Bito T."/>
            <person name="Chiden Y."/>
            <person name="Fujitsuka N."/>
            <person name="Fukunaka R."/>
            <person name="Hamada M."/>
            <person name="Harada C."/>
            <person name="Hayashi A."/>
            <person name="Hijishita S."/>
            <person name="Honda M."/>
            <person name="Hosokawa S."/>
            <person name="Ichikawa Y."/>
            <person name="Idonuma A."/>
            <person name="Iijima M."/>
            <person name="Ikeda M."/>
            <person name="Ikeno M."/>
            <person name="Ito K."/>
            <person name="Ito S."/>
            <person name="Ito T."/>
            <person name="Ito Y."/>
            <person name="Ito Y."/>
            <person name="Iwabuchi A."/>
            <person name="Kamiya K."/>
            <person name="Karasawa W."/>
            <person name="Kurita K."/>
            <person name="Katagiri S."/>
            <person name="Kikuta A."/>
            <person name="Kobayashi H."/>
            <person name="Kobayashi N."/>
            <person name="Machita K."/>
            <person name="Maehara T."/>
            <person name="Masukawa M."/>
            <person name="Mizubayashi T."/>
            <person name="Mukai Y."/>
            <person name="Nagasaki H."/>
            <person name="Nagata Y."/>
            <person name="Naito S."/>
            <person name="Nakashima M."/>
            <person name="Nakama Y."/>
            <person name="Nakamichi Y."/>
            <person name="Nakamura M."/>
            <person name="Meguro A."/>
            <person name="Negishi M."/>
            <person name="Ohta I."/>
            <person name="Ohta T."/>
            <person name="Okamoto M."/>
            <person name="Ono N."/>
            <person name="Saji S."/>
            <person name="Sakaguchi M."/>
            <person name="Sakai K."/>
            <person name="Shibata M."/>
            <person name="Shimokawa T."/>
            <person name="Song J."/>
            <person name="Takazaki Y."/>
            <person name="Terasawa K."/>
            <person name="Tsugane M."/>
            <person name="Tsuji K."/>
            <person name="Ueda S."/>
            <person name="Waki K."/>
            <person name="Yamagata H."/>
            <person name="Yamamoto M."/>
            <person name="Yamamoto S."/>
            <person name="Yamane H."/>
            <person name="Yoshiki S."/>
            <person name="Yoshihara R."/>
            <person name="Yukawa K."/>
            <person name="Zhong H."/>
            <person name="Yano M."/>
            <person name="Yuan Q."/>
            <person name="Ouyang S."/>
            <person name="Liu J."/>
            <person name="Jones K.M."/>
            <person name="Gansberger K."/>
            <person name="Moffat K."/>
            <person name="Hill J."/>
            <person name="Bera J."/>
            <person name="Fadrosh D."/>
            <person name="Jin S."/>
            <person name="Johri S."/>
            <person name="Kim M."/>
            <person name="Overton L."/>
            <person name="Reardon M."/>
            <person name="Tsitrin T."/>
            <person name="Vuong H."/>
            <person name="Weaver B."/>
            <person name="Ciecko A."/>
            <person name="Tallon L."/>
            <person name="Jackson J."/>
            <person name="Pai G."/>
            <person name="Aken S.V."/>
            <person name="Utterback T."/>
            <person name="Reidmuller S."/>
            <person name="Feldblyum T."/>
            <person name="Hsiao J."/>
            <person name="Zismann V."/>
            <person name="Iobst S."/>
            <person name="de Vazeille A.R."/>
            <person name="Buell C.R."/>
            <person name="Ying K."/>
            <person name="Li Y."/>
            <person name="Lu T."/>
            <person name="Huang Y."/>
            <person name="Zhao Q."/>
            <person name="Feng Q."/>
            <person name="Zhang L."/>
            <person name="Zhu J."/>
            <person name="Weng Q."/>
            <person name="Mu J."/>
            <person name="Lu Y."/>
            <person name="Fan D."/>
            <person name="Liu Y."/>
            <person name="Guan J."/>
            <person name="Zhang Y."/>
            <person name="Yu S."/>
            <person name="Liu X."/>
            <person name="Zhang Y."/>
            <person name="Hong G."/>
            <person name="Han B."/>
            <person name="Choisne N."/>
            <person name="Demange N."/>
            <person name="Orjeda G."/>
            <person name="Samain S."/>
            <person name="Cattolico L."/>
            <person name="Pelletier E."/>
            <person name="Couloux A."/>
            <person name="Segurens B."/>
            <person name="Wincker P."/>
            <person name="D'Hont A."/>
            <person name="Scarpelli C."/>
            <person name="Weissenbach J."/>
            <person name="Salanoubat M."/>
            <person name="Quetier F."/>
            <person name="Yu Y."/>
            <person name="Kim H.R."/>
            <person name="Rambo T."/>
            <person name="Currie J."/>
            <person name="Collura K."/>
            <person name="Luo M."/>
            <person name="Yang T."/>
            <person name="Ammiraju J.S.S."/>
            <person name="Engler F."/>
            <person name="Soderlund C."/>
            <person name="Wing R.A."/>
            <person name="Palmer L.E."/>
            <person name="de la Bastide M."/>
            <person name="Spiegel L."/>
            <person name="Nascimento L."/>
            <person name="Zutavern T."/>
            <person name="O'Shaughnessy A."/>
            <person name="Dike S."/>
            <person name="Dedhia N."/>
            <person name="Preston R."/>
            <person name="Balija V."/>
            <person name="McCombie W.R."/>
            <person name="Chow T."/>
            <person name="Chen H."/>
            <person name="Chung M."/>
            <person name="Chen C."/>
            <person name="Shaw J."/>
            <person name="Wu H."/>
            <person name="Hsiao K."/>
            <person name="Chao Y."/>
            <person name="Chu M."/>
            <person name="Cheng C."/>
            <person name="Hour A."/>
            <person name="Lee P."/>
            <person name="Lin S."/>
            <person name="Lin Y."/>
            <person name="Liou J."/>
            <person name="Liu S."/>
            <person name="Hsing Y."/>
            <person name="Raghuvanshi S."/>
            <person name="Mohanty A."/>
            <person name="Bharti A.K."/>
            <person name="Gaur A."/>
            <person name="Gupta V."/>
            <person name="Kumar D."/>
            <person name="Ravi V."/>
            <person name="Vij S."/>
            <person name="Kapur A."/>
            <person name="Khurana P."/>
            <person name="Khurana P."/>
            <person name="Khurana J.P."/>
            <person name="Tyagi A.K."/>
            <person name="Gaikwad K."/>
            <person name="Singh A."/>
            <person name="Dalal V."/>
            <person name="Srivastava S."/>
            <person name="Dixit A."/>
            <person name="Pal A.K."/>
            <person name="Ghazi I.A."/>
            <person name="Yadav M."/>
            <person name="Pandit A."/>
            <person name="Bhargava A."/>
            <person name="Sureshbabu K."/>
            <person name="Batra K."/>
            <person name="Sharma T.R."/>
            <person name="Mohapatra T."/>
            <person name="Singh N.K."/>
            <person name="Messing J."/>
            <person name="Nelson A.B."/>
            <person name="Fuks G."/>
            <person name="Kavchok S."/>
            <person name="Keizer G."/>
            <person name="Linton E."/>
            <person name="Llaca V."/>
            <person name="Song R."/>
            <person name="Tanyolac B."/>
            <person name="Young S."/>
            <person name="Ho-Il K."/>
            <person name="Hahn J.H."/>
            <person name="Sangsakoo G."/>
            <person name="Vanavichit A."/>
            <person name="de Mattos Luiz.A.T."/>
            <person name="Zimmer P.D."/>
            <person name="Malone G."/>
            <person name="Dellagostin O."/>
            <person name="de Oliveira A.C."/>
            <person name="Bevan M."/>
            <person name="Bancroft I."/>
            <person name="Minx P."/>
            <person name="Cordum H."/>
            <person name="Wilson R."/>
            <person name="Cheng Z."/>
            <person name="Jin W."/>
            <person name="Jiang J."/>
            <person name="Leong S.A."/>
            <person name="Iwama H."/>
            <person name="Gojobori T."/>
            <person name="Itoh T."/>
            <person name="Niimura Y."/>
            <person name="Fujii Y."/>
            <person name="Habara T."/>
            <person name="Sakai H."/>
            <person name="Sato Y."/>
            <person name="Wilson G."/>
            <person name="Kumar K."/>
            <person name="McCouch S."/>
            <person name="Juretic N."/>
            <person name="Hoen D."/>
            <person name="Wright S."/>
            <person name="Bruskiewich R."/>
            <person name="Bureau T."/>
            <person name="Miyao A."/>
            <person name="Hirochika H."/>
            <person name="Nishikawa T."/>
            <person name="Kadowaki K."/>
            <person name="Sugiura M."/>
            <person name="Burr B."/>
            <person name="Sasaki T."/>
        </authorList>
    </citation>
    <scope>NUCLEOTIDE SEQUENCE [LARGE SCALE GENOMIC DNA]</scope>
    <source>
        <strain evidence="2">cv. Nipponbare</strain>
    </source>
</reference>
<keyword evidence="2" id="KW-1185">Reference proteome</keyword>
<reference evidence="1 2" key="3">
    <citation type="journal article" date="2013" name="Rice">
        <title>Improvement of the Oryza sativa Nipponbare reference genome using next generation sequence and optical map data.</title>
        <authorList>
            <person name="Kawahara Y."/>
            <person name="de la Bastide M."/>
            <person name="Hamilton J.P."/>
            <person name="Kanamori H."/>
            <person name="McCombie W.R."/>
            <person name="Ouyang S."/>
            <person name="Schwartz D.C."/>
            <person name="Tanaka T."/>
            <person name="Wu J."/>
            <person name="Zhou S."/>
            <person name="Childs K.L."/>
            <person name="Davidson R.M."/>
            <person name="Lin H."/>
            <person name="Quesada-Ocampo L."/>
            <person name="Vaillancourt B."/>
            <person name="Sakai H."/>
            <person name="Lee S.S."/>
            <person name="Kim J."/>
            <person name="Numa H."/>
            <person name="Itoh T."/>
            <person name="Buell C.R."/>
            <person name="Matsumoto T."/>
        </authorList>
    </citation>
    <scope>NUCLEOTIDE SEQUENCE [LARGE SCALE GENOMIC DNA]</scope>
    <source>
        <strain evidence="2">cv. Nipponbare</strain>
    </source>
</reference>
<reference evidence="1 2" key="2">
    <citation type="journal article" date="2013" name="Plant Cell Physiol.">
        <title>Rice Annotation Project Database (RAP-DB): an integrative and interactive database for rice genomics.</title>
        <authorList>
            <person name="Sakai H."/>
            <person name="Lee S.S."/>
            <person name="Tanaka T."/>
            <person name="Numa H."/>
            <person name="Kim J."/>
            <person name="Kawahara Y."/>
            <person name="Wakimoto H."/>
            <person name="Yang C.C."/>
            <person name="Iwamoto M."/>
            <person name="Abe T."/>
            <person name="Yamada Y."/>
            <person name="Muto A."/>
            <person name="Inokuchi H."/>
            <person name="Ikemura T."/>
            <person name="Matsumoto T."/>
            <person name="Sasaki T."/>
            <person name="Itoh T."/>
        </authorList>
    </citation>
    <scope>NUCLEOTIDE SEQUENCE [LARGE SCALE GENOMIC DNA]</scope>
    <source>
        <strain evidence="2">cv. Nipponbare</strain>
    </source>
</reference>
<protein>
    <submittedName>
        <fullName evidence="1">Os08g0125006 protein</fullName>
    </submittedName>
</protein>
<dbReference type="PaxDb" id="39947-A0A0P0XBU8"/>
<name>A0A0P0XBU8_ORYSJ</name>
<gene>
    <name evidence="1" type="ordered locus">Os08g0125006</name>
    <name evidence="1" type="ORF">OSNPB_080125006</name>
</gene>
<dbReference type="Proteomes" id="UP000059680">
    <property type="component" value="Chromosome 8"/>
</dbReference>
<dbReference type="Gramene" id="Os08t0125006-00">
    <property type="protein sequence ID" value="Os08t0125006-00"/>
    <property type="gene ID" value="Os08g0125006"/>
</dbReference>
<organism evidence="1 2">
    <name type="scientific">Oryza sativa subsp. japonica</name>
    <name type="common">Rice</name>
    <dbReference type="NCBI Taxonomy" id="39947"/>
    <lineage>
        <taxon>Eukaryota</taxon>
        <taxon>Viridiplantae</taxon>
        <taxon>Streptophyta</taxon>
        <taxon>Embryophyta</taxon>
        <taxon>Tracheophyta</taxon>
        <taxon>Spermatophyta</taxon>
        <taxon>Magnoliopsida</taxon>
        <taxon>Liliopsida</taxon>
        <taxon>Poales</taxon>
        <taxon>Poaceae</taxon>
        <taxon>BOP clade</taxon>
        <taxon>Oryzoideae</taxon>
        <taxon>Oryzeae</taxon>
        <taxon>Oryzinae</taxon>
        <taxon>Oryza</taxon>
        <taxon>Oryza sativa</taxon>
    </lineage>
</organism>
<evidence type="ECO:0000313" key="2">
    <source>
        <dbReference type="Proteomes" id="UP000059680"/>
    </source>
</evidence>
<sequence>MTALIDGRAHRSGCAHQSPTAMTHSMLVVSYSLLSRSSAALRTAPWPYRSHTHSTSRKRQLFWVSCKLIGLLPHATSNRTMPKL</sequence>
<accession>A0A0P0XBU8</accession>
<dbReference type="EMBL" id="AP014964">
    <property type="protein sequence ID" value="BAT03643.1"/>
    <property type="molecule type" value="Genomic_DNA"/>
</dbReference>
<proteinExistence type="predicted"/>
<evidence type="ECO:0000313" key="1">
    <source>
        <dbReference type="EMBL" id="BAT03643.1"/>
    </source>
</evidence>